<dbReference type="EMBL" id="LUGG01000011">
    <property type="protein sequence ID" value="OBZ71312.1"/>
    <property type="molecule type" value="Genomic_DNA"/>
</dbReference>
<gene>
    <name evidence="1" type="ORF">A0H81_08334</name>
</gene>
<comment type="caution">
    <text evidence="1">The sequence shown here is derived from an EMBL/GenBank/DDBJ whole genome shotgun (WGS) entry which is preliminary data.</text>
</comment>
<protein>
    <submittedName>
        <fullName evidence="1">Uncharacterized protein</fullName>
    </submittedName>
</protein>
<evidence type="ECO:0000313" key="2">
    <source>
        <dbReference type="Proteomes" id="UP000092993"/>
    </source>
</evidence>
<sequence>MYVSYKRLSIPCAAEKHIFLSVDAGISIKRYDAHKANVRRKDDVMSTNIPCLSLSLPSEDADEWLTAE</sequence>
<reference evidence="1 2" key="1">
    <citation type="submission" date="2016-03" db="EMBL/GenBank/DDBJ databases">
        <title>Whole genome sequencing of Grifola frondosa 9006-11.</title>
        <authorList>
            <person name="Min B."/>
            <person name="Park H."/>
            <person name="Kim J.-G."/>
            <person name="Cho H."/>
            <person name="Oh Y.-L."/>
            <person name="Kong W.-S."/>
            <person name="Choi I.-G."/>
        </authorList>
    </citation>
    <scope>NUCLEOTIDE SEQUENCE [LARGE SCALE GENOMIC DNA]</scope>
    <source>
        <strain evidence="1 2">9006-11</strain>
    </source>
</reference>
<keyword evidence="2" id="KW-1185">Reference proteome</keyword>
<proteinExistence type="predicted"/>
<name>A0A1C7M378_GRIFR</name>
<accession>A0A1C7M378</accession>
<organism evidence="1 2">
    <name type="scientific">Grifola frondosa</name>
    <name type="common">Maitake</name>
    <name type="synonym">Polyporus frondosus</name>
    <dbReference type="NCBI Taxonomy" id="5627"/>
    <lineage>
        <taxon>Eukaryota</taxon>
        <taxon>Fungi</taxon>
        <taxon>Dikarya</taxon>
        <taxon>Basidiomycota</taxon>
        <taxon>Agaricomycotina</taxon>
        <taxon>Agaricomycetes</taxon>
        <taxon>Polyporales</taxon>
        <taxon>Grifolaceae</taxon>
        <taxon>Grifola</taxon>
    </lineage>
</organism>
<evidence type="ECO:0000313" key="1">
    <source>
        <dbReference type="EMBL" id="OBZ71312.1"/>
    </source>
</evidence>
<dbReference type="AlphaFoldDB" id="A0A1C7M378"/>
<dbReference type="Proteomes" id="UP000092993">
    <property type="component" value="Unassembled WGS sequence"/>
</dbReference>